<keyword evidence="2" id="KW-0804">Transcription</keyword>
<dbReference type="PROSITE" id="PS51294">
    <property type="entry name" value="HTH_MYB"/>
    <property type="match status" value="1"/>
</dbReference>
<reference evidence="6" key="3">
    <citation type="submission" date="2015-02" db="UniProtKB">
        <authorList>
            <consortium name="EnsemblProtists"/>
        </authorList>
    </citation>
    <scope>IDENTIFICATION</scope>
    <source>
        <strain evidence="6">DAOM BR144</strain>
    </source>
</reference>
<dbReference type="InParanoid" id="K3WNC0"/>
<dbReference type="AlphaFoldDB" id="K3WNC0"/>
<feature type="domain" description="HTH myb-type" evidence="5">
    <location>
        <begin position="1"/>
        <end position="58"/>
    </location>
</feature>
<dbReference type="PANTHER" id="PTHR12802">
    <property type="entry name" value="SWI/SNF COMPLEX-RELATED"/>
    <property type="match status" value="1"/>
</dbReference>
<dbReference type="GO" id="GO:0003677">
    <property type="term" value="F:DNA binding"/>
    <property type="evidence" value="ECO:0007669"/>
    <property type="project" value="InterPro"/>
</dbReference>
<keyword evidence="7" id="KW-1185">Reference proteome</keyword>
<dbReference type="InterPro" id="IPR017930">
    <property type="entry name" value="Myb_dom"/>
</dbReference>
<organism evidence="6 7">
    <name type="scientific">Globisporangium ultimum (strain ATCC 200006 / CBS 805.95 / DAOM BR144)</name>
    <name type="common">Pythium ultimum</name>
    <dbReference type="NCBI Taxonomy" id="431595"/>
    <lineage>
        <taxon>Eukaryota</taxon>
        <taxon>Sar</taxon>
        <taxon>Stramenopiles</taxon>
        <taxon>Oomycota</taxon>
        <taxon>Peronosporomycetes</taxon>
        <taxon>Pythiales</taxon>
        <taxon>Pythiaceae</taxon>
        <taxon>Globisporangium</taxon>
    </lineage>
</organism>
<dbReference type="PANTHER" id="PTHR12802:SF155">
    <property type="entry name" value="DEUBIQUITINASE MYSM1"/>
    <property type="match status" value="1"/>
</dbReference>
<dbReference type="CDD" id="cd00167">
    <property type="entry name" value="SANT"/>
    <property type="match status" value="1"/>
</dbReference>
<dbReference type="eggNOG" id="KOG0724">
    <property type="taxonomic scope" value="Eukaryota"/>
</dbReference>
<dbReference type="NCBIfam" id="TIGR01557">
    <property type="entry name" value="myb_SHAQKYF"/>
    <property type="match status" value="1"/>
</dbReference>
<dbReference type="SMART" id="SM00717">
    <property type="entry name" value="SANT"/>
    <property type="match status" value="1"/>
</dbReference>
<accession>K3WNC0</accession>
<feature type="domain" description="Myb-like" evidence="4">
    <location>
        <begin position="8"/>
        <end position="54"/>
    </location>
</feature>
<name>K3WNC0_GLOUD</name>
<keyword evidence="3" id="KW-0539">Nucleus</keyword>
<dbReference type="Proteomes" id="UP000019132">
    <property type="component" value="Unassembled WGS sequence"/>
</dbReference>
<dbReference type="EMBL" id="GL376604">
    <property type="status" value="NOT_ANNOTATED_CDS"/>
    <property type="molecule type" value="Genomic_DNA"/>
</dbReference>
<dbReference type="EnsemblProtists" id="PYU1_T006462">
    <property type="protein sequence ID" value="PYU1_T006462"/>
    <property type="gene ID" value="PYU1_G006450"/>
</dbReference>
<dbReference type="STRING" id="431595.K3WNC0"/>
<dbReference type="InterPro" id="IPR001005">
    <property type="entry name" value="SANT/Myb"/>
</dbReference>
<evidence type="ECO:0000256" key="1">
    <source>
        <dbReference type="ARBA" id="ARBA00023015"/>
    </source>
</evidence>
<evidence type="ECO:0000256" key="3">
    <source>
        <dbReference type="ARBA" id="ARBA00023242"/>
    </source>
</evidence>
<evidence type="ECO:0000259" key="4">
    <source>
        <dbReference type="PROSITE" id="PS50090"/>
    </source>
</evidence>
<dbReference type="InterPro" id="IPR009057">
    <property type="entry name" value="Homeodomain-like_sf"/>
</dbReference>
<evidence type="ECO:0000259" key="5">
    <source>
        <dbReference type="PROSITE" id="PS51294"/>
    </source>
</evidence>
<dbReference type="SUPFAM" id="SSF46689">
    <property type="entry name" value="Homeodomain-like"/>
    <property type="match status" value="1"/>
</dbReference>
<proteinExistence type="predicted"/>
<reference evidence="7" key="2">
    <citation type="submission" date="2010-04" db="EMBL/GenBank/DDBJ databases">
        <authorList>
            <person name="Buell R."/>
            <person name="Hamilton J."/>
            <person name="Hostetler J."/>
        </authorList>
    </citation>
    <scope>NUCLEOTIDE SEQUENCE [LARGE SCALE GENOMIC DNA]</scope>
    <source>
        <strain evidence="7">DAOM:BR144</strain>
    </source>
</reference>
<dbReference type="Pfam" id="PF00249">
    <property type="entry name" value="Myb_DNA-binding"/>
    <property type="match status" value="1"/>
</dbReference>
<evidence type="ECO:0000313" key="6">
    <source>
        <dbReference type="EnsemblProtists" id="PYU1_T006462"/>
    </source>
</evidence>
<keyword evidence="1" id="KW-0805">Transcription regulation</keyword>
<protein>
    <submittedName>
        <fullName evidence="6">Uncharacterized protein</fullName>
    </submittedName>
</protein>
<dbReference type="InterPro" id="IPR006447">
    <property type="entry name" value="Myb_dom_plants"/>
</dbReference>
<dbReference type="PROSITE" id="PS50090">
    <property type="entry name" value="MYB_LIKE"/>
    <property type="match status" value="1"/>
</dbReference>
<sequence length="214" mass="24341">MSISVIERGVWSEAEHDKFLVALKMYPKGPWKTIAEQIGTRSPRQVQTHAQKYYEKVSRRVRGLRKPRKKLVRPEHRLDDVMATLCKVAECDGTASSRIGRIRNGLNAVTAIPSDVFAAIQQEQQQQLTASEADDECVDQDYLDAMAHRHERRASIESLLEETDDEAEADENVTLWELTDSDNDSLLGFEEMYLDYLIEILDTGDSSELQVRAS</sequence>
<dbReference type="HOGENOM" id="CLU_080595_0_1_1"/>
<evidence type="ECO:0000256" key="2">
    <source>
        <dbReference type="ARBA" id="ARBA00023163"/>
    </source>
</evidence>
<dbReference type="Gene3D" id="1.10.10.60">
    <property type="entry name" value="Homeodomain-like"/>
    <property type="match status" value="1"/>
</dbReference>
<evidence type="ECO:0000313" key="7">
    <source>
        <dbReference type="Proteomes" id="UP000019132"/>
    </source>
</evidence>
<dbReference type="VEuPathDB" id="FungiDB:PYU1_G006450"/>
<reference evidence="7" key="1">
    <citation type="journal article" date="2010" name="Genome Biol.">
        <title>Genome sequence of the necrotrophic plant pathogen Pythium ultimum reveals original pathogenicity mechanisms and effector repertoire.</title>
        <authorList>
            <person name="Levesque C.A."/>
            <person name="Brouwer H."/>
            <person name="Cano L."/>
            <person name="Hamilton J.P."/>
            <person name="Holt C."/>
            <person name="Huitema E."/>
            <person name="Raffaele S."/>
            <person name="Robideau G.P."/>
            <person name="Thines M."/>
            <person name="Win J."/>
            <person name="Zerillo M.M."/>
            <person name="Beakes G.W."/>
            <person name="Boore J.L."/>
            <person name="Busam D."/>
            <person name="Dumas B."/>
            <person name="Ferriera S."/>
            <person name="Fuerstenberg S.I."/>
            <person name="Gachon C.M."/>
            <person name="Gaulin E."/>
            <person name="Govers F."/>
            <person name="Grenville-Briggs L."/>
            <person name="Horner N."/>
            <person name="Hostetler J."/>
            <person name="Jiang R.H."/>
            <person name="Johnson J."/>
            <person name="Krajaejun T."/>
            <person name="Lin H."/>
            <person name="Meijer H.J."/>
            <person name="Moore B."/>
            <person name="Morris P."/>
            <person name="Phuntmart V."/>
            <person name="Puiu D."/>
            <person name="Shetty J."/>
            <person name="Stajich J.E."/>
            <person name="Tripathy S."/>
            <person name="Wawra S."/>
            <person name="van West P."/>
            <person name="Whitty B.R."/>
            <person name="Coutinho P.M."/>
            <person name="Henrissat B."/>
            <person name="Martin F."/>
            <person name="Thomas P.D."/>
            <person name="Tyler B.M."/>
            <person name="De Vries R.P."/>
            <person name="Kamoun S."/>
            <person name="Yandell M."/>
            <person name="Tisserat N."/>
            <person name="Buell C.R."/>
        </authorList>
    </citation>
    <scope>NUCLEOTIDE SEQUENCE</scope>
    <source>
        <strain evidence="7">DAOM:BR144</strain>
    </source>
</reference>